<dbReference type="SMART" id="SM00388">
    <property type="entry name" value="HisKA"/>
    <property type="match status" value="1"/>
</dbReference>
<dbReference type="Gene3D" id="1.10.287.130">
    <property type="match status" value="1"/>
</dbReference>
<dbReference type="Proteomes" id="UP000010467">
    <property type="component" value="Chromosome"/>
</dbReference>
<dbReference type="OrthoDB" id="59230at2"/>
<dbReference type="GO" id="GO:0000155">
    <property type="term" value="F:phosphorelay sensor kinase activity"/>
    <property type="evidence" value="ECO:0007669"/>
    <property type="project" value="InterPro"/>
</dbReference>
<reference evidence="9" key="1">
    <citation type="submission" date="2012-03" db="EMBL/GenBank/DDBJ databases">
        <title>Complete sequence of chromosome of Deinococcus peraridilitoris DSM 19664.</title>
        <authorList>
            <person name="Lucas S."/>
            <person name="Copeland A."/>
            <person name="Lapidus A."/>
            <person name="Glavina del Rio T."/>
            <person name="Dalin E."/>
            <person name="Tice H."/>
            <person name="Bruce D."/>
            <person name="Goodwin L."/>
            <person name="Pitluck S."/>
            <person name="Peters L."/>
            <person name="Mikhailova N."/>
            <person name="Lu M."/>
            <person name="Kyrpides N."/>
            <person name="Mavromatis K."/>
            <person name="Ivanova N."/>
            <person name="Brettin T."/>
            <person name="Detter J.C."/>
            <person name="Han C."/>
            <person name="Larimer F."/>
            <person name="Land M."/>
            <person name="Hauser L."/>
            <person name="Markowitz V."/>
            <person name="Cheng J.-F."/>
            <person name="Hugenholtz P."/>
            <person name="Woyke T."/>
            <person name="Wu D."/>
            <person name="Pukall R."/>
            <person name="Steenblock K."/>
            <person name="Brambilla E."/>
            <person name="Klenk H.-P."/>
            <person name="Eisen J.A."/>
        </authorList>
    </citation>
    <scope>NUCLEOTIDE SEQUENCE [LARGE SCALE GENOMIC DNA]</scope>
    <source>
        <strain evidence="9">DSM 19664 / LMG 22246 / CIP 109416 / KR-200</strain>
    </source>
</reference>
<dbReference type="PATRIC" id="fig|937777.3.peg.3340"/>
<keyword evidence="4" id="KW-0808">Transferase</keyword>
<keyword evidence="5 8" id="KW-0418">Kinase</keyword>
<evidence type="ECO:0000313" key="9">
    <source>
        <dbReference type="Proteomes" id="UP000010467"/>
    </source>
</evidence>
<dbReference type="CDD" id="cd00082">
    <property type="entry name" value="HisKA"/>
    <property type="match status" value="1"/>
</dbReference>
<feature type="domain" description="Histidine kinase" evidence="7">
    <location>
        <begin position="156"/>
        <end position="374"/>
    </location>
</feature>
<evidence type="ECO:0000256" key="4">
    <source>
        <dbReference type="ARBA" id="ARBA00022679"/>
    </source>
</evidence>
<evidence type="ECO:0000256" key="6">
    <source>
        <dbReference type="ARBA" id="ARBA00023012"/>
    </source>
</evidence>
<evidence type="ECO:0000313" key="8">
    <source>
        <dbReference type="EMBL" id="AFZ68765.1"/>
    </source>
</evidence>
<keyword evidence="6" id="KW-0902">Two-component regulatory system</keyword>
<dbReference type="InterPro" id="IPR036890">
    <property type="entry name" value="HATPase_C_sf"/>
</dbReference>
<dbReference type="PROSITE" id="PS50109">
    <property type="entry name" value="HIS_KIN"/>
    <property type="match status" value="1"/>
</dbReference>
<dbReference type="SMART" id="SM00387">
    <property type="entry name" value="HATPase_c"/>
    <property type="match status" value="1"/>
</dbReference>
<protein>
    <recommendedName>
        <fullName evidence="2">histidine kinase</fullName>
        <ecNumber evidence="2">2.7.13.3</ecNumber>
    </recommendedName>
</protein>
<dbReference type="AlphaFoldDB" id="L0A6V0"/>
<sequence>MSTALPRPHVYIACAQTERAEVLARVLPEVHLHHAGTAEALLRDTHAATPDLVLLVNDLPSELPLAEILTILRSRPELVHTRWMAMGEQGLGNFVTAGVDALVAPTTPAVALALMIRTQLARVRQLRELEERARYQQQRLEAGAHEERVRDQLVHMLVHDLKNPISAVLGLLDVVLEDDERVPDDLAELLRLARDESQHLLHLAVNMLDVRKMQAGKMHLNRTFLFTPSLLDIIEQARGDVGAELGERELYLKLPECLSPLHADPEILRRILANLLSNAVKHTRRGGRLVLSVRELPSYVEWCLTDNGEGIPAEDIPRLFSAFEQSRLTLHSRFDTGMGLAFCKLAVEGHGGQIWVESLRGEGSSFYFTLPMVAEEEEDFVEVLQ</sequence>
<dbReference type="InterPro" id="IPR003661">
    <property type="entry name" value="HisK_dim/P_dom"/>
</dbReference>
<dbReference type="InterPro" id="IPR050736">
    <property type="entry name" value="Sensor_HK_Regulatory"/>
</dbReference>
<dbReference type="SUPFAM" id="SSF55874">
    <property type="entry name" value="ATPase domain of HSP90 chaperone/DNA topoisomerase II/histidine kinase"/>
    <property type="match status" value="1"/>
</dbReference>
<dbReference type="Pfam" id="PF02518">
    <property type="entry name" value="HATPase_c"/>
    <property type="match status" value="1"/>
</dbReference>
<dbReference type="eggNOG" id="COG2205">
    <property type="taxonomic scope" value="Bacteria"/>
</dbReference>
<dbReference type="InterPro" id="IPR036097">
    <property type="entry name" value="HisK_dim/P_sf"/>
</dbReference>
<dbReference type="PRINTS" id="PR00344">
    <property type="entry name" value="BCTRLSENSOR"/>
</dbReference>
<comment type="catalytic activity">
    <reaction evidence="1">
        <text>ATP + protein L-histidine = ADP + protein N-phospho-L-histidine.</text>
        <dbReference type="EC" id="2.7.13.3"/>
    </reaction>
</comment>
<dbReference type="KEGG" id="dpd:Deipe_3325"/>
<gene>
    <name evidence="8" type="ordered locus">Deipe_3325</name>
</gene>
<evidence type="ECO:0000259" key="7">
    <source>
        <dbReference type="PROSITE" id="PS50109"/>
    </source>
</evidence>
<dbReference type="InterPro" id="IPR004358">
    <property type="entry name" value="Sig_transdc_His_kin-like_C"/>
</dbReference>
<name>L0A6V0_DEIPD</name>
<proteinExistence type="predicted"/>
<dbReference type="EC" id="2.7.13.3" evidence="2"/>
<dbReference type="EMBL" id="CP003382">
    <property type="protein sequence ID" value="AFZ68765.1"/>
    <property type="molecule type" value="Genomic_DNA"/>
</dbReference>
<keyword evidence="9" id="KW-1185">Reference proteome</keyword>
<evidence type="ECO:0000256" key="5">
    <source>
        <dbReference type="ARBA" id="ARBA00022777"/>
    </source>
</evidence>
<dbReference type="InterPro" id="IPR005467">
    <property type="entry name" value="His_kinase_dom"/>
</dbReference>
<dbReference type="PANTHER" id="PTHR43711">
    <property type="entry name" value="TWO-COMPONENT HISTIDINE KINASE"/>
    <property type="match status" value="1"/>
</dbReference>
<evidence type="ECO:0000256" key="1">
    <source>
        <dbReference type="ARBA" id="ARBA00000085"/>
    </source>
</evidence>
<dbReference type="InterPro" id="IPR003594">
    <property type="entry name" value="HATPase_dom"/>
</dbReference>
<evidence type="ECO:0000256" key="2">
    <source>
        <dbReference type="ARBA" id="ARBA00012438"/>
    </source>
</evidence>
<dbReference type="SUPFAM" id="SSF47384">
    <property type="entry name" value="Homodimeric domain of signal transducing histidine kinase"/>
    <property type="match status" value="1"/>
</dbReference>
<evidence type="ECO:0000256" key="3">
    <source>
        <dbReference type="ARBA" id="ARBA00022553"/>
    </source>
</evidence>
<dbReference type="HOGENOM" id="CLU_000445_114_72_0"/>
<dbReference type="RefSeq" id="WP_015237063.1">
    <property type="nucleotide sequence ID" value="NC_019793.1"/>
</dbReference>
<dbReference type="STRING" id="937777.Deipe_3325"/>
<dbReference type="Gene3D" id="3.30.565.10">
    <property type="entry name" value="Histidine kinase-like ATPase, C-terminal domain"/>
    <property type="match status" value="1"/>
</dbReference>
<dbReference type="PANTHER" id="PTHR43711:SF1">
    <property type="entry name" value="HISTIDINE KINASE 1"/>
    <property type="match status" value="1"/>
</dbReference>
<dbReference type="CDD" id="cd00075">
    <property type="entry name" value="HATPase"/>
    <property type="match status" value="1"/>
</dbReference>
<keyword evidence="3" id="KW-0597">Phosphoprotein</keyword>
<organism evidence="8 9">
    <name type="scientific">Deinococcus peraridilitoris (strain DSM 19664 / LMG 22246 / CIP 109416 / KR-200)</name>
    <dbReference type="NCBI Taxonomy" id="937777"/>
    <lineage>
        <taxon>Bacteria</taxon>
        <taxon>Thermotogati</taxon>
        <taxon>Deinococcota</taxon>
        <taxon>Deinococci</taxon>
        <taxon>Deinococcales</taxon>
        <taxon>Deinococcaceae</taxon>
        <taxon>Deinococcus</taxon>
    </lineage>
</organism>
<accession>L0A6V0</accession>
<dbReference type="Pfam" id="PF00512">
    <property type="entry name" value="HisKA"/>
    <property type="match status" value="1"/>
</dbReference>